<evidence type="ECO:0000259" key="16">
    <source>
        <dbReference type="PROSITE" id="PS50113"/>
    </source>
</evidence>
<dbReference type="SMART" id="SM00388">
    <property type="entry name" value="HisKA"/>
    <property type="match status" value="1"/>
</dbReference>
<evidence type="ECO:0000256" key="9">
    <source>
        <dbReference type="ARBA" id="ARBA00022989"/>
    </source>
</evidence>
<feature type="modified residue" description="4-aspartylphosphate" evidence="13">
    <location>
        <position position="652"/>
    </location>
</feature>
<dbReference type="CDD" id="cd16922">
    <property type="entry name" value="HATPase_EvgS-ArcB-TorS-like"/>
    <property type="match status" value="1"/>
</dbReference>
<keyword evidence="8" id="KW-0067">ATP-binding</keyword>
<comment type="subcellular location">
    <subcellularLocation>
        <location evidence="2">Cell membrane</location>
        <topology evidence="2">Multi-pass membrane protein</topology>
    </subcellularLocation>
</comment>
<dbReference type="InterPro" id="IPR004358">
    <property type="entry name" value="Sig_transdc_His_kin-like_C"/>
</dbReference>
<accession>A0ABV2TFK4</accession>
<dbReference type="CDD" id="cd00156">
    <property type="entry name" value="REC"/>
    <property type="match status" value="1"/>
</dbReference>
<evidence type="ECO:0000256" key="11">
    <source>
        <dbReference type="ARBA" id="ARBA00023136"/>
    </source>
</evidence>
<evidence type="ECO:0000256" key="12">
    <source>
        <dbReference type="PROSITE-ProRule" id="PRU00110"/>
    </source>
</evidence>
<dbReference type="SMART" id="SM00387">
    <property type="entry name" value="HATPase_c"/>
    <property type="match status" value="1"/>
</dbReference>
<keyword evidence="19" id="KW-1185">Reference proteome</keyword>
<keyword evidence="4" id="KW-1003">Cell membrane</keyword>
<dbReference type="PANTHER" id="PTHR45339:SF1">
    <property type="entry name" value="HYBRID SIGNAL TRANSDUCTION HISTIDINE KINASE J"/>
    <property type="match status" value="1"/>
</dbReference>
<feature type="modified residue" description="4-aspartylphosphate" evidence="13">
    <location>
        <position position="499"/>
    </location>
</feature>
<organism evidence="18 19">
    <name type="scientific">Uliginosibacterium flavum</name>
    <dbReference type="NCBI Taxonomy" id="1396831"/>
    <lineage>
        <taxon>Bacteria</taxon>
        <taxon>Pseudomonadati</taxon>
        <taxon>Pseudomonadota</taxon>
        <taxon>Betaproteobacteria</taxon>
        <taxon>Rhodocyclales</taxon>
        <taxon>Zoogloeaceae</taxon>
        <taxon>Uliginosibacterium</taxon>
    </lineage>
</organism>
<dbReference type="Pfam" id="PF02518">
    <property type="entry name" value="HATPase_c"/>
    <property type="match status" value="1"/>
</dbReference>
<dbReference type="Pfam" id="PF08447">
    <property type="entry name" value="PAS_3"/>
    <property type="match status" value="1"/>
</dbReference>
<gene>
    <name evidence="18" type="ORF">ABXR19_00765</name>
</gene>
<keyword evidence="11" id="KW-0472">Membrane</keyword>
<evidence type="ECO:0000256" key="1">
    <source>
        <dbReference type="ARBA" id="ARBA00000085"/>
    </source>
</evidence>
<dbReference type="SMART" id="SM00086">
    <property type="entry name" value="PAC"/>
    <property type="match status" value="1"/>
</dbReference>
<dbReference type="Gene3D" id="3.30.565.10">
    <property type="entry name" value="Histidine kinase-like ATPase, C-terminal domain"/>
    <property type="match status" value="1"/>
</dbReference>
<dbReference type="SMART" id="SM00073">
    <property type="entry name" value="HPT"/>
    <property type="match status" value="1"/>
</dbReference>
<dbReference type="SUPFAM" id="SSF47226">
    <property type="entry name" value="Histidine-containing phosphotransfer domain, HPT domain"/>
    <property type="match status" value="1"/>
</dbReference>
<reference evidence="18 19" key="1">
    <citation type="submission" date="2024-07" db="EMBL/GenBank/DDBJ databases">
        <title>Uliginosibacterium flavum JJ3220;KACC:17644.</title>
        <authorList>
            <person name="Kim M.K."/>
        </authorList>
    </citation>
    <scope>NUCLEOTIDE SEQUENCE [LARGE SCALE GENOMIC DNA]</scope>
    <source>
        <strain evidence="18 19">KACC:17644</strain>
    </source>
</reference>
<dbReference type="Gene3D" id="1.10.287.130">
    <property type="match status" value="1"/>
</dbReference>
<dbReference type="Gene3D" id="3.30.450.20">
    <property type="entry name" value="PAS domain"/>
    <property type="match status" value="1"/>
</dbReference>
<sequence length="868" mass="95511">MPTKLKPSDASSPDLAALRDALRALAVRTGLNDSFEDPGSEPLKLAWRLVRLMDQQLREKDRLSLALDNRHDGLWDWDLRSGQFFLSELWKRGLGYAEGVFGNTRTDWELLIHPEDVVAVRERIELHLAGGSEDFEAEYRLRAQNGDWRWIATHGRVVARAADGQPVRVVGTHRNVTERKGWELEMLRAKEAAESASRAKGDFLANMSHEIRTPMNGIIGMTELALDTQLDSEQRGYLQTVKSSAESLLAIINDILDFSKIEAGKLELEDIEFSLPAVISDTFKALALRGHQKGLELVFGISQDTPQVLRGDPNRLRQVLMNLLGNAIKFTEHGEVEVSVKTVLREGSQVRLQFDIRDTGIGIARSKQAEVFGAFSQADTSTTRRYGGTGLGLAICRRLVELMRGRIWLVSEQDAGSTFSFTIEVSAVRDAVKSERPDPRYARMNVLVVEANAVAARGLAGNLRRWGFSVDLAASGEEADALLKQASKSGFPFDIMLIDANMPDPGGFALPAYFHGEGAPCDRIIMMMTSDSQRNDAARCRQFGVRSNVVKPVSSNDLLDAIRLALTPAQDEDETLESPLAEFQIDESLIRAPGVSPPQKARSVLLVEDNPVNQTVATKILQRAGYEVVAAGDGQEAIEWFEKRRFDLILMDVQMPVLGGLDATKAIRAREARRSWAMSGRWEVTPIIAMTAHVMQGDRERCLEAGMDDYVSKPVQPYELFAAIERVSRRMEETDFEGGLAALAAGVDMEANDAPVADLSQTRELLDGDEASLHALIAIFLADYAKNYALLEQAARNQDGKVLCAVAHSMKSSVGVFGAVTAAETAQQIEVAARKGDVSRAIHGVPELLAELSRVAAYLRSQLPEEGP</sequence>
<dbReference type="PROSITE" id="PS50113">
    <property type="entry name" value="PAC"/>
    <property type="match status" value="1"/>
</dbReference>
<dbReference type="InterPro" id="IPR036641">
    <property type="entry name" value="HPT_dom_sf"/>
</dbReference>
<feature type="domain" description="HPt" evidence="17">
    <location>
        <begin position="769"/>
        <end position="866"/>
    </location>
</feature>
<feature type="domain" description="Response regulatory" evidence="15">
    <location>
        <begin position="445"/>
        <end position="566"/>
    </location>
</feature>
<dbReference type="Gene3D" id="1.20.120.160">
    <property type="entry name" value="HPT domain"/>
    <property type="match status" value="1"/>
</dbReference>
<dbReference type="SMART" id="SM00091">
    <property type="entry name" value="PAS"/>
    <property type="match status" value="1"/>
</dbReference>
<dbReference type="EMBL" id="JBEWZI010000001">
    <property type="protein sequence ID" value="MET7012700.1"/>
    <property type="molecule type" value="Genomic_DNA"/>
</dbReference>
<dbReference type="CDD" id="cd00082">
    <property type="entry name" value="HisKA"/>
    <property type="match status" value="1"/>
</dbReference>
<dbReference type="InterPro" id="IPR036097">
    <property type="entry name" value="HisK_dim/P_sf"/>
</dbReference>
<dbReference type="InterPro" id="IPR036890">
    <property type="entry name" value="HATPase_C_sf"/>
</dbReference>
<dbReference type="PRINTS" id="PR00344">
    <property type="entry name" value="BCTRLSENSOR"/>
</dbReference>
<dbReference type="InterPro" id="IPR011006">
    <property type="entry name" value="CheY-like_superfamily"/>
</dbReference>
<dbReference type="CDD" id="cd00130">
    <property type="entry name" value="PAS"/>
    <property type="match status" value="1"/>
</dbReference>
<dbReference type="InterPro" id="IPR000700">
    <property type="entry name" value="PAS-assoc_C"/>
</dbReference>
<feature type="domain" description="Histidine kinase" evidence="14">
    <location>
        <begin position="206"/>
        <end position="427"/>
    </location>
</feature>
<dbReference type="Pfam" id="PF01627">
    <property type="entry name" value="Hpt"/>
    <property type="match status" value="1"/>
</dbReference>
<dbReference type="PROSITE" id="PS50109">
    <property type="entry name" value="HIS_KIN"/>
    <property type="match status" value="1"/>
</dbReference>
<evidence type="ECO:0000259" key="15">
    <source>
        <dbReference type="PROSITE" id="PS50110"/>
    </source>
</evidence>
<feature type="domain" description="Response regulatory" evidence="15">
    <location>
        <begin position="603"/>
        <end position="728"/>
    </location>
</feature>
<feature type="domain" description="PAC" evidence="16">
    <location>
        <begin position="135"/>
        <end position="188"/>
    </location>
</feature>
<dbReference type="PANTHER" id="PTHR45339">
    <property type="entry name" value="HYBRID SIGNAL TRANSDUCTION HISTIDINE KINASE J"/>
    <property type="match status" value="1"/>
</dbReference>
<dbReference type="Gene3D" id="3.40.50.2300">
    <property type="match status" value="2"/>
</dbReference>
<evidence type="ECO:0000256" key="4">
    <source>
        <dbReference type="ARBA" id="ARBA00022475"/>
    </source>
</evidence>
<dbReference type="InterPro" id="IPR001610">
    <property type="entry name" value="PAC"/>
</dbReference>
<evidence type="ECO:0000313" key="18">
    <source>
        <dbReference type="EMBL" id="MET7012700.1"/>
    </source>
</evidence>
<dbReference type="InterPro" id="IPR008207">
    <property type="entry name" value="Sig_transdc_His_kin_Hpt_dom"/>
</dbReference>
<evidence type="ECO:0000313" key="19">
    <source>
        <dbReference type="Proteomes" id="UP001549691"/>
    </source>
</evidence>
<keyword evidence="10" id="KW-0902">Two-component regulatory system</keyword>
<dbReference type="RefSeq" id="WP_354599159.1">
    <property type="nucleotide sequence ID" value="NZ_JBEWZI010000001.1"/>
</dbReference>
<dbReference type="SUPFAM" id="SSF47384">
    <property type="entry name" value="Homodimeric domain of signal transducing histidine kinase"/>
    <property type="match status" value="1"/>
</dbReference>
<dbReference type="EC" id="2.7.13.3" evidence="3"/>
<dbReference type="PROSITE" id="PS50894">
    <property type="entry name" value="HPT"/>
    <property type="match status" value="1"/>
</dbReference>
<feature type="modified residue" description="Phosphohistidine" evidence="12">
    <location>
        <position position="808"/>
    </location>
</feature>
<dbReference type="SUPFAM" id="SSF55874">
    <property type="entry name" value="ATPase domain of HSP90 chaperone/DNA topoisomerase II/histidine kinase"/>
    <property type="match status" value="1"/>
</dbReference>
<evidence type="ECO:0000256" key="3">
    <source>
        <dbReference type="ARBA" id="ARBA00012438"/>
    </source>
</evidence>
<proteinExistence type="predicted"/>
<dbReference type="InterPro" id="IPR035965">
    <property type="entry name" value="PAS-like_dom_sf"/>
</dbReference>
<dbReference type="CDD" id="cd17546">
    <property type="entry name" value="REC_hyHK_CKI1_RcsC-like"/>
    <property type="match status" value="1"/>
</dbReference>
<dbReference type="InterPro" id="IPR000014">
    <property type="entry name" value="PAS"/>
</dbReference>
<evidence type="ECO:0000256" key="7">
    <source>
        <dbReference type="ARBA" id="ARBA00022741"/>
    </source>
</evidence>
<dbReference type="Pfam" id="PF00072">
    <property type="entry name" value="Response_reg"/>
    <property type="match status" value="2"/>
</dbReference>
<comment type="caution">
    <text evidence="18">The sequence shown here is derived from an EMBL/GenBank/DDBJ whole genome shotgun (WGS) entry which is preliminary data.</text>
</comment>
<dbReference type="InterPro" id="IPR005467">
    <property type="entry name" value="His_kinase_dom"/>
</dbReference>
<dbReference type="SUPFAM" id="SSF52172">
    <property type="entry name" value="CheY-like"/>
    <property type="match status" value="2"/>
</dbReference>
<keyword evidence="6" id="KW-0812">Transmembrane</keyword>
<dbReference type="InterPro" id="IPR003594">
    <property type="entry name" value="HATPase_dom"/>
</dbReference>
<dbReference type="Pfam" id="PF00512">
    <property type="entry name" value="HisKA"/>
    <property type="match status" value="1"/>
</dbReference>
<dbReference type="InterPro" id="IPR003661">
    <property type="entry name" value="HisK_dim/P_dom"/>
</dbReference>
<evidence type="ECO:0000256" key="10">
    <source>
        <dbReference type="ARBA" id="ARBA00023012"/>
    </source>
</evidence>
<protein>
    <recommendedName>
        <fullName evidence="3">histidine kinase</fullName>
        <ecNumber evidence="3">2.7.13.3</ecNumber>
    </recommendedName>
</protein>
<dbReference type="NCBIfam" id="TIGR00229">
    <property type="entry name" value="sensory_box"/>
    <property type="match status" value="1"/>
</dbReference>
<dbReference type="InterPro" id="IPR001789">
    <property type="entry name" value="Sig_transdc_resp-reg_receiver"/>
</dbReference>
<keyword evidence="9" id="KW-1133">Transmembrane helix</keyword>
<name>A0ABV2TFK4_9RHOO</name>
<dbReference type="SUPFAM" id="SSF55785">
    <property type="entry name" value="PYP-like sensor domain (PAS domain)"/>
    <property type="match status" value="1"/>
</dbReference>
<dbReference type="InterPro" id="IPR013655">
    <property type="entry name" value="PAS_fold_3"/>
</dbReference>
<keyword evidence="5 13" id="KW-0597">Phosphoprotein</keyword>
<evidence type="ECO:0000256" key="5">
    <source>
        <dbReference type="ARBA" id="ARBA00022553"/>
    </source>
</evidence>
<evidence type="ECO:0000256" key="2">
    <source>
        <dbReference type="ARBA" id="ARBA00004651"/>
    </source>
</evidence>
<evidence type="ECO:0000256" key="6">
    <source>
        <dbReference type="ARBA" id="ARBA00022692"/>
    </source>
</evidence>
<evidence type="ECO:0000259" key="14">
    <source>
        <dbReference type="PROSITE" id="PS50109"/>
    </source>
</evidence>
<dbReference type="SMART" id="SM00448">
    <property type="entry name" value="REC"/>
    <property type="match status" value="2"/>
</dbReference>
<dbReference type="PROSITE" id="PS50110">
    <property type="entry name" value="RESPONSE_REGULATORY"/>
    <property type="match status" value="2"/>
</dbReference>
<evidence type="ECO:0000256" key="8">
    <source>
        <dbReference type="ARBA" id="ARBA00022840"/>
    </source>
</evidence>
<dbReference type="Proteomes" id="UP001549691">
    <property type="component" value="Unassembled WGS sequence"/>
</dbReference>
<comment type="catalytic activity">
    <reaction evidence="1">
        <text>ATP + protein L-histidine = ADP + protein N-phospho-L-histidine.</text>
        <dbReference type="EC" id="2.7.13.3"/>
    </reaction>
</comment>
<evidence type="ECO:0000259" key="17">
    <source>
        <dbReference type="PROSITE" id="PS50894"/>
    </source>
</evidence>
<evidence type="ECO:0000256" key="13">
    <source>
        <dbReference type="PROSITE-ProRule" id="PRU00169"/>
    </source>
</evidence>
<keyword evidence="7" id="KW-0547">Nucleotide-binding</keyword>